<keyword evidence="5 7" id="KW-0472">Membrane</keyword>
<dbReference type="KEGG" id="avu:BK816_06420"/>
<evidence type="ECO:0000256" key="7">
    <source>
        <dbReference type="SAM" id="Phobius"/>
    </source>
</evidence>
<dbReference type="PANTHER" id="PTHR30213:SF1">
    <property type="entry name" value="INNER MEMBRANE PROTEIN YHJD"/>
    <property type="match status" value="1"/>
</dbReference>
<evidence type="ECO:0000313" key="9">
    <source>
        <dbReference type="Proteomes" id="UP000176288"/>
    </source>
</evidence>
<feature type="transmembrane region" description="Helical" evidence="7">
    <location>
        <begin position="147"/>
        <end position="171"/>
    </location>
</feature>
<dbReference type="Proteomes" id="UP000176288">
    <property type="component" value="Chromosome"/>
</dbReference>
<evidence type="ECO:0000256" key="2">
    <source>
        <dbReference type="ARBA" id="ARBA00022475"/>
    </source>
</evidence>
<reference evidence="8 9" key="1">
    <citation type="submission" date="2016-10" db="EMBL/GenBank/DDBJ databases">
        <title>Actinomyces aegypiusis sp. nov., isolated from the Aegypius monachus in Qinghai Tibet Plateau China.</title>
        <authorList>
            <person name="Wang Y."/>
        </authorList>
    </citation>
    <scope>NUCLEOTIDE SEQUENCE [LARGE SCALE GENOMIC DNA]</scope>
    <source>
        <strain evidence="8 9">VUL4_3</strain>
    </source>
</reference>
<accession>A0A1D9MMU4</accession>
<dbReference type="GO" id="GO:0005886">
    <property type="term" value="C:plasma membrane"/>
    <property type="evidence" value="ECO:0007669"/>
    <property type="project" value="UniProtKB-SubCell"/>
</dbReference>
<feature type="compositionally biased region" description="Basic and acidic residues" evidence="6">
    <location>
        <begin position="328"/>
        <end position="341"/>
    </location>
</feature>
<evidence type="ECO:0000313" key="8">
    <source>
        <dbReference type="EMBL" id="AOZ73509.1"/>
    </source>
</evidence>
<dbReference type="PANTHER" id="PTHR30213">
    <property type="entry name" value="INNER MEMBRANE PROTEIN YHJD"/>
    <property type="match status" value="1"/>
</dbReference>
<proteinExistence type="predicted"/>
<feature type="region of interest" description="Disordered" evidence="6">
    <location>
        <begin position="318"/>
        <end position="343"/>
    </location>
</feature>
<feature type="transmembrane region" description="Helical" evidence="7">
    <location>
        <begin position="35"/>
        <end position="58"/>
    </location>
</feature>
<protein>
    <submittedName>
        <fullName evidence="8">Uncharacterized protein</fullName>
    </submittedName>
</protein>
<feature type="transmembrane region" description="Helical" evidence="7">
    <location>
        <begin position="251"/>
        <end position="269"/>
    </location>
</feature>
<dbReference type="InterPro" id="IPR017039">
    <property type="entry name" value="Virul_fac_BrkB"/>
</dbReference>
<keyword evidence="4 7" id="KW-1133">Transmembrane helix</keyword>
<keyword evidence="9" id="KW-1185">Reference proteome</keyword>
<evidence type="ECO:0000256" key="1">
    <source>
        <dbReference type="ARBA" id="ARBA00004651"/>
    </source>
</evidence>
<keyword evidence="3 7" id="KW-0812">Transmembrane</keyword>
<feature type="transmembrane region" description="Helical" evidence="7">
    <location>
        <begin position="100"/>
        <end position="120"/>
    </location>
</feature>
<evidence type="ECO:0000256" key="6">
    <source>
        <dbReference type="SAM" id="MobiDB-lite"/>
    </source>
</evidence>
<comment type="subcellular location">
    <subcellularLocation>
        <location evidence="1">Cell membrane</location>
        <topology evidence="1">Multi-pass membrane protein</topology>
    </subcellularLocation>
</comment>
<feature type="transmembrane region" description="Helical" evidence="7">
    <location>
        <begin position="222"/>
        <end position="239"/>
    </location>
</feature>
<keyword evidence="2" id="KW-1003">Cell membrane</keyword>
<evidence type="ECO:0000256" key="3">
    <source>
        <dbReference type="ARBA" id="ARBA00022692"/>
    </source>
</evidence>
<evidence type="ECO:0000256" key="4">
    <source>
        <dbReference type="ARBA" id="ARBA00022989"/>
    </source>
</evidence>
<dbReference type="AlphaFoldDB" id="A0A1D9MMU4"/>
<sequence>MDKVNSALRWWNGTRLGRMLARYSIQRGALMSGGIAYSALFSIGAALTIAWTILMAILGGDKALMGQVVKNVNQAMPGLLSTPQKDGLINPDNLVMDSSFSVAGVIAIITLIFAATRVMANLKISLRSMFGIARYPDNFLIEKLRDILGFLILGVGVLLTTILGVVVSSLGSTILDFIGLSGQFAQYSLKIASLLVAALVDGFVWCTLIAFVSGIKVPRKDLLLGGAMFGVFSGIVRYLGTTAVGSVHDPLLASFAALATLMLWVNLLARVTQMVAAWTANPPSPAVPTIKDELHLNDRPNYVSLSAPNTLAWPHQTMTGSIDTDPTLDPKRPEPEPEREPYWGGLVGKLKAWRISRLQRKISKAQDRL</sequence>
<name>A0A1D9MMU4_9ACTO</name>
<feature type="transmembrane region" description="Helical" evidence="7">
    <location>
        <begin position="191"/>
        <end position="215"/>
    </location>
</feature>
<dbReference type="Pfam" id="PF03631">
    <property type="entry name" value="Virul_fac_BrkB"/>
    <property type="match status" value="1"/>
</dbReference>
<gene>
    <name evidence="8" type="ORF">BK816_06420</name>
</gene>
<evidence type="ECO:0000256" key="5">
    <source>
        <dbReference type="ARBA" id="ARBA00023136"/>
    </source>
</evidence>
<dbReference type="EMBL" id="CP017812">
    <property type="protein sequence ID" value="AOZ73509.1"/>
    <property type="molecule type" value="Genomic_DNA"/>
</dbReference>
<organism evidence="8 9">
    <name type="scientific">Boudabousia tangfeifanii</name>
    <dbReference type="NCBI Taxonomy" id="1912795"/>
    <lineage>
        <taxon>Bacteria</taxon>
        <taxon>Bacillati</taxon>
        <taxon>Actinomycetota</taxon>
        <taxon>Actinomycetes</taxon>
        <taxon>Actinomycetales</taxon>
        <taxon>Actinomycetaceae</taxon>
        <taxon>Boudabousia</taxon>
    </lineage>
</organism>
<dbReference type="STRING" id="1912795.BK816_06420"/>